<dbReference type="PANTHER" id="PTHR43229:SF2">
    <property type="entry name" value="NODULATION PROTEIN J"/>
    <property type="match status" value="1"/>
</dbReference>
<name>F0QVH6_VULM7</name>
<dbReference type="KEGG" id="vmo:VMUT_0618"/>
<dbReference type="InterPro" id="IPR051784">
    <property type="entry name" value="Nod_factor_ABC_transporter"/>
</dbReference>
<feature type="transmembrane region" description="Helical" evidence="5">
    <location>
        <begin position="12"/>
        <end position="36"/>
    </location>
</feature>
<organism evidence="7 8">
    <name type="scientific">Vulcanisaeta moutnovskia (strain 768-28)</name>
    <dbReference type="NCBI Taxonomy" id="985053"/>
    <lineage>
        <taxon>Archaea</taxon>
        <taxon>Thermoproteota</taxon>
        <taxon>Thermoprotei</taxon>
        <taxon>Thermoproteales</taxon>
        <taxon>Thermoproteaceae</taxon>
        <taxon>Vulcanisaeta</taxon>
    </lineage>
</organism>
<feature type="domain" description="ABC-2 type transporter transmembrane" evidence="6">
    <location>
        <begin position="31"/>
        <end position="201"/>
    </location>
</feature>
<dbReference type="InterPro" id="IPR013525">
    <property type="entry name" value="ABC2_TM"/>
</dbReference>
<feature type="transmembrane region" description="Helical" evidence="5">
    <location>
        <begin position="163"/>
        <end position="185"/>
    </location>
</feature>
<sequence length="244" mass="27299">MINELKIISREPGGLALLIILPYFVAGGMAFIASFFVKITSGVFLRQFIGFEVLMLSMIMMQTGARFLWEEKRGGRLEFLLATPTSMYIVLFGTSMVMIIMNIGAFTIASLPLFYAEYGLVGTIKLALALLLLFIGLLPLYGLGLLIAGLVMKLNDADTVMNILTPILTILSGTTYPIYVLPWWIKELIYVLPMYITFHSMYLESASHESITFIVYLIIATIIYLLLGVTSYAKLERSFRSRGI</sequence>
<feature type="transmembrane region" description="Helical" evidence="5">
    <location>
        <begin position="127"/>
        <end position="151"/>
    </location>
</feature>
<dbReference type="GO" id="GO:0140359">
    <property type="term" value="F:ABC-type transporter activity"/>
    <property type="evidence" value="ECO:0007669"/>
    <property type="project" value="InterPro"/>
</dbReference>
<feature type="transmembrane region" description="Helical" evidence="5">
    <location>
        <begin position="89"/>
        <end position="115"/>
    </location>
</feature>
<keyword evidence="8" id="KW-1185">Reference proteome</keyword>
<evidence type="ECO:0000256" key="4">
    <source>
        <dbReference type="ARBA" id="ARBA00023136"/>
    </source>
</evidence>
<dbReference type="HOGENOM" id="CLU_1136114_0_0_2"/>
<feature type="transmembrane region" description="Helical" evidence="5">
    <location>
        <begin position="211"/>
        <end position="233"/>
    </location>
</feature>
<dbReference type="EMBL" id="CP002529">
    <property type="protein sequence ID" value="ADY00829.1"/>
    <property type="molecule type" value="Genomic_DNA"/>
</dbReference>
<evidence type="ECO:0000256" key="5">
    <source>
        <dbReference type="SAM" id="Phobius"/>
    </source>
</evidence>
<reference evidence="7 8" key="1">
    <citation type="journal article" date="2011" name="J. Bacteriol.">
        <title>Complete genome sequence of 'Vulcanisaeta moutnovskia' strain 768-28, a novel member of the hyperthermophilic crenarchaeal genus vulcanisaeta.</title>
        <authorList>
            <person name="Gumerov V.M."/>
            <person name="Mardanov A.V."/>
            <person name="Beletsky A.V."/>
            <person name="Prokofeva M.I."/>
            <person name="Bonch-Osmolovskaya E.A."/>
            <person name="Ravin N.V."/>
            <person name="Skryabin K.G."/>
        </authorList>
    </citation>
    <scope>NUCLEOTIDE SEQUENCE [LARGE SCALE GENOMIC DNA]</scope>
    <source>
        <strain evidence="7 8">768-28</strain>
    </source>
</reference>
<protein>
    <submittedName>
        <fullName evidence="7">ABC-2 type transporter</fullName>
    </submittedName>
</protein>
<dbReference type="AlphaFoldDB" id="F0QVH6"/>
<gene>
    <name evidence="7" type="ordered locus">VMUT_0618</name>
</gene>
<dbReference type="eggNOG" id="arCOG01465">
    <property type="taxonomic scope" value="Archaea"/>
</dbReference>
<keyword evidence="4 5" id="KW-0472">Membrane</keyword>
<proteinExistence type="predicted"/>
<accession>F0QVH6</accession>
<dbReference type="PANTHER" id="PTHR43229">
    <property type="entry name" value="NODULATION PROTEIN J"/>
    <property type="match status" value="1"/>
</dbReference>
<feature type="transmembrane region" description="Helical" evidence="5">
    <location>
        <begin position="48"/>
        <end position="69"/>
    </location>
</feature>
<dbReference type="STRING" id="985053.VMUT_0618"/>
<evidence type="ECO:0000259" key="6">
    <source>
        <dbReference type="Pfam" id="PF01061"/>
    </source>
</evidence>
<evidence type="ECO:0000313" key="8">
    <source>
        <dbReference type="Proteomes" id="UP000007485"/>
    </source>
</evidence>
<evidence type="ECO:0000256" key="2">
    <source>
        <dbReference type="ARBA" id="ARBA00022692"/>
    </source>
</evidence>
<evidence type="ECO:0000256" key="3">
    <source>
        <dbReference type="ARBA" id="ARBA00022989"/>
    </source>
</evidence>
<dbReference type="GO" id="GO:0016020">
    <property type="term" value="C:membrane"/>
    <property type="evidence" value="ECO:0007669"/>
    <property type="project" value="UniProtKB-SubCell"/>
</dbReference>
<evidence type="ECO:0000313" key="7">
    <source>
        <dbReference type="EMBL" id="ADY00829.1"/>
    </source>
</evidence>
<keyword evidence="3 5" id="KW-1133">Transmembrane helix</keyword>
<keyword evidence="2 5" id="KW-0812">Transmembrane</keyword>
<comment type="subcellular location">
    <subcellularLocation>
        <location evidence="1">Membrane</location>
        <topology evidence="1">Multi-pass membrane protein</topology>
    </subcellularLocation>
</comment>
<evidence type="ECO:0000256" key="1">
    <source>
        <dbReference type="ARBA" id="ARBA00004141"/>
    </source>
</evidence>
<dbReference type="Pfam" id="PF01061">
    <property type="entry name" value="ABC2_membrane"/>
    <property type="match status" value="1"/>
</dbReference>
<dbReference type="Proteomes" id="UP000007485">
    <property type="component" value="Chromosome"/>
</dbReference>